<accession>A0AAD7E4H9</accession>
<reference evidence="1" key="1">
    <citation type="submission" date="2023-03" db="EMBL/GenBank/DDBJ databases">
        <title>Massive genome expansion in bonnet fungi (Mycena s.s.) driven by repeated elements and novel gene families across ecological guilds.</title>
        <authorList>
            <consortium name="Lawrence Berkeley National Laboratory"/>
            <person name="Harder C.B."/>
            <person name="Miyauchi S."/>
            <person name="Viragh M."/>
            <person name="Kuo A."/>
            <person name="Thoen E."/>
            <person name="Andreopoulos B."/>
            <person name="Lu D."/>
            <person name="Skrede I."/>
            <person name="Drula E."/>
            <person name="Henrissat B."/>
            <person name="Morin E."/>
            <person name="Kohler A."/>
            <person name="Barry K."/>
            <person name="LaButti K."/>
            <person name="Morin E."/>
            <person name="Salamov A."/>
            <person name="Lipzen A."/>
            <person name="Mereny Z."/>
            <person name="Hegedus B."/>
            <person name="Baldrian P."/>
            <person name="Stursova M."/>
            <person name="Weitz H."/>
            <person name="Taylor A."/>
            <person name="Grigoriev I.V."/>
            <person name="Nagy L.G."/>
            <person name="Martin F."/>
            <person name="Kauserud H."/>
        </authorList>
    </citation>
    <scope>NUCLEOTIDE SEQUENCE</scope>
    <source>
        <strain evidence="1">9144</strain>
    </source>
</reference>
<dbReference type="EMBL" id="JARJCW010000002">
    <property type="protein sequence ID" value="KAJ7228404.1"/>
    <property type="molecule type" value="Genomic_DNA"/>
</dbReference>
<feature type="non-terminal residue" evidence="1">
    <location>
        <position position="1"/>
    </location>
</feature>
<comment type="caution">
    <text evidence="1">The sequence shown here is derived from an EMBL/GenBank/DDBJ whole genome shotgun (WGS) entry which is preliminary data.</text>
</comment>
<sequence>MQNFAWTPLHIGKNNVSSTILLRPKSSATGVETEYFAVRRQSEFRALSEWWLVTDGSDYNGASGSREHRALSRAQGKPRARAVSGIPMSPISLMNPDASMEAKQKRANPLTDLIDTKKSYVDQLTGIIRKVAAAWSRSNLPPPELDTIFRGIEAVYKANRSLLAIANH</sequence>
<dbReference type="InterPro" id="IPR035899">
    <property type="entry name" value="DBL_dom_sf"/>
</dbReference>
<protein>
    <recommendedName>
        <fullName evidence="3">DH domain-containing protein</fullName>
    </recommendedName>
</protein>
<gene>
    <name evidence="1" type="ORF">GGX14DRAFT_612697</name>
</gene>
<evidence type="ECO:0000313" key="2">
    <source>
        <dbReference type="Proteomes" id="UP001219525"/>
    </source>
</evidence>
<organism evidence="1 2">
    <name type="scientific">Mycena pura</name>
    <dbReference type="NCBI Taxonomy" id="153505"/>
    <lineage>
        <taxon>Eukaryota</taxon>
        <taxon>Fungi</taxon>
        <taxon>Dikarya</taxon>
        <taxon>Basidiomycota</taxon>
        <taxon>Agaricomycotina</taxon>
        <taxon>Agaricomycetes</taxon>
        <taxon>Agaricomycetidae</taxon>
        <taxon>Agaricales</taxon>
        <taxon>Marasmiineae</taxon>
        <taxon>Mycenaceae</taxon>
        <taxon>Mycena</taxon>
    </lineage>
</organism>
<name>A0AAD7E4H9_9AGAR</name>
<evidence type="ECO:0000313" key="1">
    <source>
        <dbReference type="EMBL" id="KAJ7228404.1"/>
    </source>
</evidence>
<keyword evidence="2" id="KW-1185">Reference proteome</keyword>
<dbReference type="Gene3D" id="1.20.900.10">
    <property type="entry name" value="Dbl homology (DH) domain"/>
    <property type="match status" value="1"/>
</dbReference>
<proteinExistence type="predicted"/>
<evidence type="ECO:0008006" key="3">
    <source>
        <dbReference type="Google" id="ProtNLM"/>
    </source>
</evidence>
<dbReference type="Proteomes" id="UP001219525">
    <property type="component" value="Unassembled WGS sequence"/>
</dbReference>
<dbReference type="AlphaFoldDB" id="A0AAD7E4H9"/>
<dbReference type="SUPFAM" id="SSF48065">
    <property type="entry name" value="DBL homology domain (DH-domain)"/>
    <property type="match status" value="1"/>
</dbReference>